<feature type="signal peptide" evidence="1">
    <location>
        <begin position="1"/>
        <end position="17"/>
    </location>
</feature>
<dbReference type="Gene3D" id="3.10.450.50">
    <property type="match status" value="1"/>
</dbReference>
<evidence type="ECO:0000313" key="3">
    <source>
        <dbReference type="EMBL" id="KID56629.1"/>
    </source>
</evidence>
<proteinExistence type="predicted"/>
<name>A0A0C1MI33_9GAMM</name>
<dbReference type="InterPro" id="IPR032710">
    <property type="entry name" value="NTF2-like_dom_sf"/>
</dbReference>
<dbReference type="InterPro" id="IPR037401">
    <property type="entry name" value="SnoaL-like"/>
</dbReference>
<dbReference type="Proteomes" id="UP000031327">
    <property type="component" value="Unassembled WGS sequence"/>
</dbReference>
<evidence type="ECO:0000259" key="2">
    <source>
        <dbReference type="Pfam" id="PF12680"/>
    </source>
</evidence>
<dbReference type="Pfam" id="PF12680">
    <property type="entry name" value="SnoaL_2"/>
    <property type="match status" value="1"/>
</dbReference>
<keyword evidence="1" id="KW-0732">Signal</keyword>
<organism evidence="3 4">
    <name type="scientific">Pseudoalteromonas luteoviolacea</name>
    <dbReference type="NCBI Taxonomy" id="43657"/>
    <lineage>
        <taxon>Bacteria</taxon>
        <taxon>Pseudomonadati</taxon>
        <taxon>Pseudomonadota</taxon>
        <taxon>Gammaproteobacteria</taxon>
        <taxon>Alteromonadales</taxon>
        <taxon>Pseudoalteromonadaceae</taxon>
        <taxon>Pseudoalteromonas</taxon>
    </lineage>
</organism>
<dbReference type="RefSeq" id="WP_039609696.1">
    <property type="nucleotide sequence ID" value="NZ_JWIC01000006.1"/>
</dbReference>
<dbReference type="EMBL" id="JWIC01000006">
    <property type="protein sequence ID" value="KID56629.1"/>
    <property type="molecule type" value="Genomic_DNA"/>
</dbReference>
<comment type="caution">
    <text evidence="3">The sequence shown here is derived from an EMBL/GenBank/DDBJ whole genome shotgun (WGS) entry which is preliminary data.</text>
</comment>
<dbReference type="AlphaFoldDB" id="A0A0C1MI33"/>
<sequence>MKLLPLFMILLLSACHAVTINKSEPNILHSEQGHFKAGDVEEHQIVDEHLVAYNSNEYEAFKALFHQEIEVYDFPNSLSFKGLEALDKVYKSLVEKLDKQAFISKRIIDGNFVVDKEAVKFHVAGQGEQLLEVLVVYQIKDNLIYRIMFLQDE</sequence>
<feature type="domain" description="SnoaL-like" evidence="2">
    <location>
        <begin position="47"/>
        <end position="146"/>
    </location>
</feature>
<accession>A0A0C1MI33</accession>
<evidence type="ECO:0000256" key="1">
    <source>
        <dbReference type="SAM" id="SignalP"/>
    </source>
</evidence>
<protein>
    <recommendedName>
        <fullName evidence="2">SnoaL-like domain-containing protein</fullName>
    </recommendedName>
</protein>
<feature type="chain" id="PRO_5002135804" description="SnoaL-like domain-containing protein" evidence="1">
    <location>
        <begin position="18"/>
        <end position="153"/>
    </location>
</feature>
<dbReference type="PROSITE" id="PS51257">
    <property type="entry name" value="PROKAR_LIPOPROTEIN"/>
    <property type="match status" value="1"/>
</dbReference>
<reference evidence="3 4" key="1">
    <citation type="submission" date="2014-12" db="EMBL/GenBank/DDBJ databases">
        <title>Draft Genome Sequence of Pseudoalteromonas luteoviolacea HI1.</title>
        <authorList>
            <person name="Asahina A.Y."/>
            <person name="Hadfield M.G."/>
        </authorList>
    </citation>
    <scope>NUCLEOTIDE SEQUENCE [LARGE SCALE GENOMIC DNA]</scope>
    <source>
        <strain evidence="3 4">HI1</strain>
    </source>
</reference>
<dbReference type="SUPFAM" id="SSF54427">
    <property type="entry name" value="NTF2-like"/>
    <property type="match status" value="1"/>
</dbReference>
<gene>
    <name evidence="3" type="ORF">JF50_11920</name>
</gene>
<evidence type="ECO:0000313" key="4">
    <source>
        <dbReference type="Proteomes" id="UP000031327"/>
    </source>
</evidence>
<dbReference type="OrthoDB" id="9782972at2"/>